<dbReference type="Pfam" id="PF04075">
    <property type="entry name" value="F420H2_quin_red"/>
    <property type="match status" value="1"/>
</dbReference>
<dbReference type="PANTHER" id="PTHR39428">
    <property type="entry name" value="F420H(2)-DEPENDENT QUINONE REDUCTASE RV1261C"/>
    <property type="match status" value="1"/>
</dbReference>
<evidence type="ECO:0000256" key="1">
    <source>
        <dbReference type="ARBA" id="ARBA00008710"/>
    </source>
</evidence>
<protein>
    <submittedName>
        <fullName evidence="4">Nitroreductase family deazaflavin-dependent oxidoreductase</fullName>
    </submittedName>
</protein>
<reference evidence="4 5" key="1">
    <citation type="submission" date="2020-10" db="EMBL/GenBank/DDBJ databases">
        <title>Connecting structure to function with the recovery of over 1000 high-quality activated sludge metagenome-assembled genomes encoding full-length rRNA genes using long-read sequencing.</title>
        <authorList>
            <person name="Singleton C.M."/>
            <person name="Petriglieri F."/>
            <person name="Kristensen J.M."/>
            <person name="Kirkegaard R.H."/>
            <person name="Michaelsen T.Y."/>
            <person name="Andersen M.H."/>
            <person name="Karst S.M."/>
            <person name="Dueholm M.S."/>
            <person name="Nielsen P.H."/>
            <person name="Albertsen M."/>
        </authorList>
    </citation>
    <scope>NUCLEOTIDE SEQUENCE [LARGE SCALE GENOMIC DNA]</scope>
    <source>
        <strain evidence="4">AalE_18-Q3-R2-46_BAT3C.188</strain>
    </source>
</reference>
<dbReference type="InterPro" id="IPR012349">
    <property type="entry name" value="Split_barrel_FMN-bd"/>
</dbReference>
<dbReference type="InterPro" id="IPR004378">
    <property type="entry name" value="F420H2_quin_Rdtase"/>
</dbReference>
<dbReference type="GO" id="GO:0005886">
    <property type="term" value="C:plasma membrane"/>
    <property type="evidence" value="ECO:0007669"/>
    <property type="project" value="TreeGrafter"/>
</dbReference>
<comment type="catalytic activity">
    <reaction evidence="2">
        <text>oxidized coenzyme F420-(gamma-L-Glu)(n) + a quinol + H(+) = reduced coenzyme F420-(gamma-L-Glu)(n) + a quinone</text>
        <dbReference type="Rhea" id="RHEA:39663"/>
        <dbReference type="Rhea" id="RHEA-COMP:12939"/>
        <dbReference type="Rhea" id="RHEA-COMP:14378"/>
        <dbReference type="ChEBI" id="CHEBI:15378"/>
        <dbReference type="ChEBI" id="CHEBI:24646"/>
        <dbReference type="ChEBI" id="CHEBI:132124"/>
        <dbReference type="ChEBI" id="CHEBI:133980"/>
        <dbReference type="ChEBI" id="CHEBI:139511"/>
    </reaction>
</comment>
<dbReference type="PANTHER" id="PTHR39428:SF1">
    <property type="entry name" value="F420H(2)-DEPENDENT QUINONE REDUCTASE RV1261C"/>
    <property type="match status" value="1"/>
</dbReference>
<feature type="region of interest" description="Disordered" evidence="3">
    <location>
        <begin position="178"/>
        <end position="199"/>
    </location>
</feature>
<comment type="caution">
    <text evidence="4">The sequence shown here is derived from an EMBL/GenBank/DDBJ whole genome shotgun (WGS) entry which is preliminary data.</text>
</comment>
<comment type="similarity">
    <text evidence="1">Belongs to the F420H(2)-dependent quinone reductase family.</text>
</comment>
<dbReference type="GO" id="GO:0070967">
    <property type="term" value="F:coenzyme F420 binding"/>
    <property type="evidence" value="ECO:0007669"/>
    <property type="project" value="TreeGrafter"/>
</dbReference>
<dbReference type="AlphaFoldDB" id="A0A934X5J3"/>
<evidence type="ECO:0000313" key="5">
    <source>
        <dbReference type="Proteomes" id="UP000718281"/>
    </source>
</evidence>
<proteinExistence type="inferred from homology"/>
<evidence type="ECO:0000313" key="4">
    <source>
        <dbReference type="EMBL" id="MBK6300564.1"/>
    </source>
</evidence>
<dbReference type="GO" id="GO:0016491">
    <property type="term" value="F:oxidoreductase activity"/>
    <property type="evidence" value="ECO:0007669"/>
    <property type="project" value="InterPro"/>
</dbReference>
<dbReference type="NCBIfam" id="TIGR00026">
    <property type="entry name" value="hi_GC_TIGR00026"/>
    <property type="match status" value="1"/>
</dbReference>
<dbReference type="EMBL" id="JADIXZ010000004">
    <property type="protein sequence ID" value="MBK6300564.1"/>
    <property type="molecule type" value="Genomic_DNA"/>
</dbReference>
<name>A0A934X5J3_9MICO</name>
<evidence type="ECO:0000256" key="3">
    <source>
        <dbReference type="SAM" id="MobiDB-lite"/>
    </source>
</evidence>
<gene>
    <name evidence="4" type="ORF">IPF40_05770</name>
</gene>
<sequence length="199" mass="21412">MNPMRALAIRLGAQPWLPRLAPVVLGLDKALFAATHGRAGVLSMSGLPWITLTVVGRRTGLVRRVPLLAVPHDDGWLVAGSNWGGPATPAWVANLTAAGRAVVTRSGRDTPMSARRVTGSERAQLWAEMLATWPNFERYAQRTTREIPVFVLTPVGPTVAHVPARARHTGGRYLFARGGRHTAGLTQPDSTRTEGNPPP</sequence>
<organism evidence="4 5">
    <name type="scientific">Candidatus Phosphoribacter hodrii</name>
    <dbReference type="NCBI Taxonomy" id="2953743"/>
    <lineage>
        <taxon>Bacteria</taxon>
        <taxon>Bacillati</taxon>
        <taxon>Actinomycetota</taxon>
        <taxon>Actinomycetes</taxon>
        <taxon>Micrococcales</taxon>
        <taxon>Dermatophilaceae</taxon>
        <taxon>Candidatus Phosphoribacter</taxon>
    </lineage>
</organism>
<accession>A0A934X5J3</accession>
<dbReference type="Gene3D" id="2.30.110.10">
    <property type="entry name" value="Electron Transport, Fmn-binding Protein, Chain A"/>
    <property type="match status" value="1"/>
</dbReference>
<evidence type="ECO:0000256" key="2">
    <source>
        <dbReference type="ARBA" id="ARBA00049106"/>
    </source>
</evidence>
<feature type="compositionally biased region" description="Polar residues" evidence="3">
    <location>
        <begin position="184"/>
        <end position="199"/>
    </location>
</feature>
<dbReference type="Proteomes" id="UP000718281">
    <property type="component" value="Unassembled WGS sequence"/>
</dbReference>